<evidence type="ECO:0000313" key="1">
    <source>
        <dbReference type="EMBL" id="KAL0000313.1"/>
    </source>
</evidence>
<organism evidence="1 2">
    <name type="scientific">Lithocarpus litseifolius</name>
    <dbReference type="NCBI Taxonomy" id="425828"/>
    <lineage>
        <taxon>Eukaryota</taxon>
        <taxon>Viridiplantae</taxon>
        <taxon>Streptophyta</taxon>
        <taxon>Embryophyta</taxon>
        <taxon>Tracheophyta</taxon>
        <taxon>Spermatophyta</taxon>
        <taxon>Magnoliopsida</taxon>
        <taxon>eudicotyledons</taxon>
        <taxon>Gunneridae</taxon>
        <taxon>Pentapetalae</taxon>
        <taxon>rosids</taxon>
        <taxon>fabids</taxon>
        <taxon>Fagales</taxon>
        <taxon>Fagaceae</taxon>
        <taxon>Lithocarpus</taxon>
    </lineage>
</organism>
<sequence length="162" mass="18040">MPNRWKASKMELVDISSEVMADNTHPLTTIPMGSLRGEPVLRINKMLVEVEKSLSLGIDATKGFSSLTLCVITGSDDFTREHAVGCNTNVMGYHFPEGTQEHEELVWLAKSFKLEMTEYSQQIYSPGGYAYPSGDDDDDGKGDGGGDLKVTPSYLLRKRRFW</sequence>
<evidence type="ECO:0000313" key="2">
    <source>
        <dbReference type="Proteomes" id="UP001459277"/>
    </source>
</evidence>
<keyword evidence="2" id="KW-1185">Reference proteome</keyword>
<proteinExistence type="predicted"/>
<dbReference type="EMBL" id="JAZDWU010000006">
    <property type="protein sequence ID" value="KAL0000313.1"/>
    <property type="molecule type" value="Genomic_DNA"/>
</dbReference>
<dbReference type="AlphaFoldDB" id="A0AAW2CS09"/>
<comment type="caution">
    <text evidence="1">The sequence shown here is derived from an EMBL/GenBank/DDBJ whole genome shotgun (WGS) entry which is preliminary data.</text>
</comment>
<name>A0AAW2CS09_9ROSI</name>
<reference evidence="1 2" key="1">
    <citation type="submission" date="2024-01" db="EMBL/GenBank/DDBJ databases">
        <title>A telomere-to-telomere, gap-free genome of sweet tea (Lithocarpus litseifolius).</title>
        <authorList>
            <person name="Zhou J."/>
        </authorList>
    </citation>
    <scope>NUCLEOTIDE SEQUENCE [LARGE SCALE GENOMIC DNA]</scope>
    <source>
        <strain evidence="1">Zhou-2022a</strain>
        <tissue evidence="1">Leaf</tissue>
    </source>
</reference>
<dbReference type="Proteomes" id="UP001459277">
    <property type="component" value="Unassembled WGS sequence"/>
</dbReference>
<protein>
    <submittedName>
        <fullName evidence="1">Uncharacterized protein</fullName>
    </submittedName>
</protein>
<gene>
    <name evidence="1" type="ORF">SO802_019915</name>
</gene>
<accession>A0AAW2CS09</accession>